<dbReference type="EMBL" id="BGZK01001339">
    <property type="protein sequence ID" value="GBP77620.1"/>
    <property type="molecule type" value="Genomic_DNA"/>
</dbReference>
<reference evidence="1 2" key="1">
    <citation type="journal article" date="2019" name="Commun. Biol.">
        <title>The bagworm genome reveals a unique fibroin gene that provides high tensile strength.</title>
        <authorList>
            <person name="Kono N."/>
            <person name="Nakamura H."/>
            <person name="Ohtoshi R."/>
            <person name="Tomita M."/>
            <person name="Numata K."/>
            <person name="Arakawa K."/>
        </authorList>
    </citation>
    <scope>NUCLEOTIDE SEQUENCE [LARGE SCALE GENOMIC DNA]</scope>
</reference>
<sequence length="87" mass="10110">MHPLDALKIDFEMTLLLQSRWWFRRPSVNLAEMHTVALPAFAERVRLTEQALRYVTPFEIEFSFFFDALKNRTGPAESCAGSHLILI</sequence>
<organism evidence="1 2">
    <name type="scientific">Eumeta variegata</name>
    <name type="common">Bagworm moth</name>
    <name type="synonym">Eumeta japonica</name>
    <dbReference type="NCBI Taxonomy" id="151549"/>
    <lineage>
        <taxon>Eukaryota</taxon>
        <taxon>Metazoa</taxon>
        <taxon>Ecdysozoa</taxon>
        <taxon>Arthropoda</taxon>
        <taxon>Hexapoda</taxon>
        <taxon>Insecta</taxon>
        <taxon>Pterygota</taxon>
        <taxon>Neoptera</taxon>
        <taxon>Endopterygota</taxon>
        <taxon>Lepidoptera</taxon>
        <taxon>Glossata</taxon>
        <taxon>Ditrysia</taxon>
        <taxon>Tineoidea</taxon>
        <taxon>Psychidae</taxon>
        <taxon>Oiketicinae</taxon>
        <taxon>Eumeta</taxon>
    </lineage>
</organism>
<accession>A0A4C1YR36</accession>
<dbReference type="Proteomes" id="UP000299102">
    <property type="component" value="Unassembled WGS sequence"/>
</dbReference>
<gene>
    <name evidence="1" type="ORF">EVAR_45745_1</name>
</gene>
<name>A0A4C1YR36_EUMVA</name>
<dbReference type="AlphaFoldDB" id="A0A4C1YR36"/>
<protein>
    <submittedName>
        <fullName evidence="1">Uncharacterized protein</fullName>
    </submittedName>
</protein>
<proteinExistence type="predicted"/>
<evidence type="ECO:0000313" key="2">
    <source>
        <dbReference type="Proteomes" id="UP000299102"/>
    </source>
</evidence>
<evidence type="ECO:0000313" key="1">
    <source>
        <dbReference type="EMBL" id="GBP77620.1"/>
    </source>
</evidence>
<comment type="caution">
    <text evidence="1">The sequence shown here is derived from an EMBL/GenBank/DDBJ whole genome shotgun (WGS) entry which is preliminary data.</text>
</comment>
<keyword evidence="2" id="KW-1185">Reference proteome</keyword>